<dbReference type="Proteomes" id="UP001163046">
    <property type="component" value="Unassembled WGS sequence"/>
</dbReference>
<comment type="caution">
    <text evidence="2">The sequence shown here is derived from an EMBL/GenBank/DDBJ whole genome shotgun (WGS) entry which is preliminary data.</text>
</comment>
<name>A0A9W9Y7R5_9CNID</name>
<proteinExistence type="predicted"/>
<gene>
    <name evidence="2" type="ORF">OS493_035009</name>
</gene>
<sequence length="250" mass="27420">MVVMLRKTSRVLETTRCLEAVSQASVLYISPFLLFFLLGSHSQVSFVKSGHLEATSVLLPSLFGMGNAETKKKQQQKTVADSQPSAPSSRGKTLSDTKQILLLHKSSDEQLKIVRNFRDALTTAAHGSVRVTSVVNIAEGKDDTLKGLPWLEELNNVVLICLTSDAIVQLETIVRDKRLADENGHLHGKVFSISFGDSLASEWPPKGIKKGSLDARDFHFGFSDVAKLKPQDFERSEKMNALVAAIKGTQ</sequence>
<accession>A0A9W9Y7R5</accession>
<evidence type="ECO:0000256" key="1">
    <source>
        <dbReference type="SAM" id="MobiDB-lite"/>
    </source>
</evidence>
<feature type="region of interest" description="Disordered" evidence="1">
    <location>
        <begin position="73"/>
        <end position="93"/>
    </location>
</feature>
<reference evidence="2" key="1">
    <citation type="submission" date="2023-01" db="EMBL/GenBank/DDBJ databases">
        <title>Genome assembly of the deep-sea coral Lophelia pertusa.</title>
        <authorList>
            <person name="Herrera S."/>
            <person name="Cordes E."/>
        </authorList>
    </citation>
    <scope>NUCLEOTIDE SEQUENCE</scope>
    <source>
        <strain evidence="2">USNM1676648</strain>
        <tissue evidence="2">Polyp</tissue>
    </source>
</reference>
<keyword evidence="3" id="KW-1185">Reference proteome</keyword>
<feature type="compositionally biased region" description="Polar residues" evidence="1">
    <location>
        <begin position="76"/>
        <end position="93"/>
    </location>
</feature>
<protein>
    <submittedName>
        <fullName evidence="2">Uncharacterized protein</fullName>
    </submittedName>
</protein>
<organism evidence="2 3">
    <name type="scientific">Desmophyllum pertusum</name>
    <dbReference type="NCBI Taxonomy" id="174260"/>
    <lineage>
        <taxon>Eukaryota</taxon>
        <taxon>Metazoa</taxon>
        <taxon>Cnidaria</taxon>
        <taxon>Anthozoa</taxon>
        <taxon>Hexacorallia</taxon>
        <taxon>Scleractinia</taxon>
        <taxon>Caryophylliina</taxon>
        <taxon>Caryophylliidae</taxon>
        <taxon>Desmophyllum</taxon>
    </lineage>
</organism>
<dbReference type="OrthoDB" id="5978521at2759"/>
<dbReference type="EMBL" id="MU827828">
    <property type="protein sequence ID" value="KAJ7321435.1"/>
    <property type="molecule type" value="Genomic_DNA"/>
</dbReference>
<evidence type="ECO:0000313" key="2">
    <source>
        <dbReference type="EMBL" id="KAJ7321435.1"/>
    </source>
</evidence>
<evidence type="ECO:0000313" key="3">
    <source>
        <dbReference type="Proteomes" id="UP001163046"/>
    </source>
</evidence>
<dbReference type="AlphaFoldDB" id="A0A9W9Y7R5"/>